<dbReference type="InterPro" id="IPR012338">
    <property type="entry name" value="Beta-lactam/transpept-like"/>
</dbReference>
<dbReference type="InterPro" id="IPR018044">
    <property type="entry name" value="Peptidase_S11"/>
</dbReference>
<feature type="transmembrane region" description="Helical" evidence="10">
    <location>
        <begin position="12"/>
        <end position="37"/>
    </location>
</feature>
<dbReference type="Gene3D" id="3.40.710.10">
    <property type="entry name" value="DD-peptidase/beta-lactamase superfamily"/>
    <property type="match status" value="1"/>
</dbReference>
<dbReference type="Pfam" id="PF00768">
    <property type="entry name" value="Peptidase_S11"/>
    <property type="match status" value="1"/>
</dbReference>
<dbReference type="AlphaFoldDB" id="A0A1G2MR41"/>
<keyword evidence="6" id="KW-0961">Cell wall biogenesis/degradation</keyword>
<dbReference type="GO" id="GO:0030655">
    <property type="term" value="P:beta-lactam antibiotic catabolic process"/>
    <property type="evidence" value="ECO:0007669"/>
    <property type="project" value="InterPro"/>
</dbReference>
<dbReference type="InterPro" id="IPR001967">
    <property type="entry name" value="Peptidase_S11_N"/>
</dbReference>
<reference evidence="12 13" key="1">
    <citation type="journal article" date="2016" name="Nat. Commun.">
        <title>Thousands of microbial genomes shed light on interconnected biogeochemical processes in an aquifer system.</title>
        <authorList>
            <person name="Anantharaman K."/>
            <person name="Brown C.T."/>
            <person name="Hug L.A."/>
            <person name="Sharon I."/>
            <person name="Castelle C.J."/>
            <person name="Probst A.J."/>
            <person name="Thomas B.C."/>
            <person name="Singh A."/>
            <person name="Wilkins M.J."/>
            <person name="Karaoz U."/>
            <person name="Brodie E.L."/>
            <person name="Williams K.H."/>
            <person name="Hubbard S.S."/>
            <person name="Banfield J.F."/>
        </authorList>
    </citation>
    <scope>NUCLEOTIDE SEQUENCE [LARGE SCALE GENOMIC DNA]</scope>
</reference>
<keyword evidence="3" id="KW-0378">Hydrolase</keyword>
<organism evidence="12 13">
    <name type="scientific">Candidatus Taylorbacteria bacterium RIFCSPHIGHO2_02_FULL_46_13</name>
    <dbReference type="NCBI Taxonomy" id="1802312"/>
    <lineage>
        <taxon>Bacteria</taxon>
        <taxon>Candidatus Tayloriibacteriota</taxon>
    </lineage>
</organism>
<evidence type="ECO:0000256" key="5">
    <source>
        <dbReference type="ARBA" id="ARBA00022984"/>
    </source>
</evidence>
<dbReference type="SUPFAM" id="SSF56601">
    <property type="entry name" value="beta-lactamase/transpeptidase-like"/>
    <property type="match status" value="1"/>
</dbReference>
<keyword evidence="10" id="KW-0472">Membrane</keyword>
<comment type="caution">
    <text evidence="12">The sequence shown here is derived from an EMBL/GenBank/DDBJ whole genome shotgun (WGS) entry which is preliminary data.</text>
</comment>
<protein>
    <recommendedName>
        <fullName evidence="11">Peptidase S11 D-alanyl-D-alanine carboxypeptidase A N-terminal domain-containing protein</fullName>
    </recommendedName>
</protein>
<dbReference type="InterPro" id="IPR000871">
    <property type="entry name" value="Beta-lactam_class-A"/>
</dbReference>
<evidence type="ECO:0000256" key="8">
    <source>
        <dbReference type="PIRSR" id="PIRSR618044-2"/>
    </source>
</evidence>
<evidence type="ECO:0000313" key="13">
    <source>
        <dbReference type="Proteomes" id="UP000177565"/>
    </source>
</evidence>
<dbReference type="GO" id="GO:0009002">
    <property type="term" value="F:serine-type D-Ala-D-Ala carboxypeptidase activity"/>
    <property type="evidence" value="ECO:0007669"/>
    <property type="project" value="InterPro"/>
</dbReference>
<evidence type="ECO:0000256" key="4">
    <source>
        <dbReference type="ARBA" id="ARBA00022960"/>
    </source>
</evidence>
<dbReference type="Proteomes" id="UP000177565">
    <property type="component" value="Unassembled WGS sequence"/>
</dbReference>
<dbReference type="PRINTS" id="PR00725">
    <property type="entry name" value="DADACBPTASE1"/>
</dbReference>
<feature type="active site" description="Proton acceptor" evidence="7">
    <location>
        <position position="104"/>
    </location>
</feature>
<comment type="similarity">
    <text evidence="1 9">Belongs to the peptidase S11 family.</text>
</comment>
<evidence type="ECO:0000259" key="11">
    <source>
        <dbReference type="Pfam" id="PF00768"/>
    </source>
</evidence>
<dbReference type="GO" id="GO:0006508">
    <property type="term" value="P:proteolysis"/>
    <property type="evidence" value="ECO:0007669"/>
    <property type="project" value="InterPro"/>
</dbReference>
<dbReference type="PANTHER" id="PTHR35333">
    <property type="entry name" value="BETA-LACTAMASE"/>
    <property type="match status" value="1"/>
</dbReference>
<evidence type="ECO:0000256" key="3">
    <source>
        <dbReference type="ARBA" id="ARBA00022801"/>
    </source>
</evidence>
<evidence type="ECO:0000256" key="2">
    <source>
        <dbReference type="ARBA" id="ARBA00022729"/>
    </source>
</evidence>
<evidence type="ECO:0000256" key="9">
    <source>
        <dbReference type="RuleBase" id="RU004016"/>
    </source>
</evidence>
<keyword evidence="5" id="KW-0573">Peptidoglycan synthesis</keyword>
<accession>A0A1G2MR41</accession>
<evidence type="ECO:0000313" key="12">
    <source>
        <dbReference type="EMBL" id="OHA26323.1"/>
    </source>
</evidence>
<evidence type="ECO:0000256" key="7">
    <source>
        <dbReference type="PIRSR" id="PIRSR618044-1"/>
    </source>
</evidence>
<keyword evidence="10" id="KW-1133">Transmembrane helix</keyword>
<dbReference type="GO" id="GO:0046677">
    <property type="term" value="P:response to antibiotic"/>
    <property type="evidence" value="ECO:0007669"/>
    <property type="project" value="InterPro"/>
</dbReference>
<dbReference type="STRING" id="1802312.A3C06_04765"/>
<keyword evidence="10" id="KW-0812">Transmembrane</keyword>
<dbReference type="GO" id="GO:0008360">
    <property type="term" value="P:regulation of cell shape"/>
    <property type="evidence" value="ECO:0007669"/>
    <property type="project" value="UniProtKB-KW"/>
</dbReference>
<gene>
    <name evidence="12" type="ORF">A3C06_04765</name>
</gene>
<evidence type="ECO:0000256" key="10">
    <source>
        <dbReference type="SAM" id="Phobius"/>
    </source>
</evidence>
<feature type="binding site" evidence="8">
    <location>
        <position position="277"/>
    </location>
    <ligand>
        <name>substrate</name>
    </ligand>
</feature>
<dbReference type="PANTHER" id="PTHR35333:SF4">
    <property type="entry name" value="SLR0121 PROTEIN"/>
    <property type="match status" value="1"/>
</dbReference>
<sequence>MSPTPGKHQVALIPLWVINLIGFCCALALSVSLVYWYSLDSIVLRQQTQAQAARKITPPQELSVNPFENLALAAKAAIVYNPSVKQVVYGFNEELQLPLASLTKLMTALVAEETVPPYMAVTILPLPKEADVQLHVGEKWSLTDLLSYTLTTSSNSGANSIAAAVSAFLDGQETTTELTTLPHTFIEAMNQKVAQLSLMQTYFLNSTGLDTTGEQGGAYGSAKDLALLLAEILKQHPQLLAPTTQTENIFIGPDGRKIIAHNTNVIAANIPGLVGSKTGLTDLAGGNLAIVFDASFGEPFIVVVLGSSAEERFTDIQTLVQATITYLGSAMQSSTVVDPLTLYH</sequence>
<name>A0A1G2MR41_9BACT</name>
<evidence type="ECO:0000256" key="6">
    <source>
        <dbReference type="ARBA" id="ARBA00023316"/>
    </source>
</evidence>
<feature type="domain" description="Peptidase S11 D-alanyl-D-alanine carboxypeptidase A N-terminal" evidence="11">
    <location>
        <begin position="70"/>
        <end position="307"/>
    </location>
</feature>
<dbReference type="GO" id="GO:0009252">
    <property type="term" value="P:peptidoglycan biosynthetic process"/>
    <property type="evidence" value="ECO:0007669"/>
    <property type="project" value="UniProtKB-KW"/>
</dbReference>
<evidence type="ECO:0000256" key="1">
    <source>
        <dbReference type="ARBA" id="ARBA00007164"/>
    </source>
</evidence>
<keyword evidence="4" id="KW-0133">Cell shape</keyword>
<feature type="active site" evidence="7">
    <location>
        <position position="153"/>
    </location>
</feature>
<keyword evidence="2" id="KW-0732">Signal</keyword>
<proteinExistence type="inferred from homology"/>
<feature type="active site" description="Acyl-ester intermediate" evidence="7">
    <location>
        <position position="101"/>
    </location>
</feature>
<dbReference type="GO" id="GO:0071555">
    <property type="term" value="P:cell wall organization"/>
    <property type="evidence" value="ECO:0007669"/>
    <property type="project" value="UniProtKB-KW"/>
</dbReference>
<dbReference type="GO" id="GO:0008800">
    <property type="term" value="F:beta-lactamase activity"/>
    <property type="evidence" value="ECO:0007669"/>
    <property type="project" value="InterPro"/>
</dbReference>
<dbReference type="EMBL" id="MHRQ01000022">
    <property type="protein sequence ID" value="OHA26323.1"/>
    <property type="molecule type" value="Genomic_DNA"/>
</dbReference>